<keyword evidence="6" id="KW-0677">Repeat</keyword>
<evidence type="ECO:0000313" key="17">
    <source>
        <dbReference type="EMBL" id="CAD7460709.1"/>
    </source>
</evidence>
<organism evidence="17">
    <name type="scientific">Timema tahoe</name>
    <dbReference type="NCBI Taxonomy" id="61484"/>
    <lineage>
        <taxon>Eukaryota</taxon>
        <taxon>Metazoa</taxon>
        <taxon>Ecdysozoa</taxon>
        <taxon>Arthropoda</taxon>
        <taxon>Hexapoda</taxon>
        <taxon>Insecta</taxon>
        <taxon>Pterygota</taxon>
        <taxon>Neoptera</taxon>
        <taxon>Polyneoptera</taxon>
        <taxon>Phasmatodea</taxon>
        <taxon>Timematodea</taxon>
        <taxon>Timematoidea</taxon>
        <taxon>Timematidae</taxon>
        <taxon>Timema</taxon>
    </lineage>
</organism>
<dbReference type="CDD" id="cd00255">
    <property type="entry name" value="nidG2"/>
    <property type="match status" value="1"/>
</dbReference>
<feature type="domain" description="EGF-like" evidence="14">
    <location>
        <begin position="632"/>
        <end position="672"/>
    </location>
</feature>
<dbReference type="PROSITE" id="PS50026">
    <property type="entry name" value="EGF_3"/>
    <property type="match status" value="7"/>
</dbReference>
<dbReference type="GO" id="GO:0005604">
    <property type="term" value="C:basement membrane"/>
    <property type="evidence" value="ECO:0007669"/>
    <property type="project" value="UniProtKB-SubCell"/>
</dbReference>
<feature type="disulfide bond" evidence="12">
    <location>
        <begin position="1031"/>
        <end position="1048"/>
    </location>
</feature>
<feature type="disulfide bond" evidence="12">
    <location>
        <begin position="827"/>
        <end position="844"/>
    </location>
</feature>
<dbReference type="CDD" id="cd00054">
    <property type="entry name" value="EGF_CA"/>
    <property type="match status" value="1"/>
</dbReference>
<dbReference type="SUPFAM" id="SSF57184">
    <property type="entry name" value="Growth factor receptor domain"/>
    <property type="match status" value="3"/>
</dbReference>
<dbReference type="SMART" id="SM00179">
    <property type="entry name" value="EGF_CA"/>
    <property type="match status" value="4"/>
</dbReference>
<dbReference type="PANTHER" id="PTHR24039">
    <property type="entry name" value="FIBRILLIN-RELATED"/>
    <property type="match status" value="1"/>
</dbReference>
<feature type="domain" description="EGF-like" evidence="14">
    <location>
        <begin position="1021"/>
        <end position="1062"/>
    </location>
</feature>
<dbReference type="PANTHER" id="PTHR24039:SF58">
    <property type="entry name" value="EGF-LIKE DOMAIN-CONTAINING PROTEIN"/>
    <property type="match status" value="1"/>
</dbReference>
<comment type="caution">
    <text evidence="12">Lacks conserved residue(s) required for the propagation of feature annotation.</text>
</comment>
<feature type="domain" description="EGF-like" evidence="14">
    <location>
        <begin position="817"/>
        <end position="856"/>
    </location>
</feature>
<dbReference type="InterPro" id="IPR018097">
    <property type="entry name" value="EGF_Ca-bd_CS"/>
</dbReference>
<dbReference type="PROSITE" id="PS50993">
    <property type="entry name" value="NIDOGEN_G2"/>
    <property type="match status" value="1"/>
</dbReference>
<sequence length="1429" mass="155781">MTSPPCSKNTVCSTPNQTPKYLIVLSGVVGHDYQILTTNKRLLQPIMAVSFERSHAHYVRSKQFRDKRPRTCRQTCYNVNSNGLLSFLTEIPSFFNIQFPLDYPVIAPLYTNVDTRGSGTVYYRETQDPSLLERASDAVRESFSSAADFTATSLFIATWDNVGYYNRGSDKVNTFQVVICSDGEDSYVQFLYADGGIQWIQSTGQSTGLPDARAQAGLMSGDGRLFTLRGSGTDQIQNLDKWSNIQVPGMWLFHVGLTGQGGNVMPPDLDGTSEAGKTDSCTLGKTLCHSKSHCVDHVTGFCCHCHSGYYGNGFNCLKEGFRIIRLFRYPAPDAAALGRIVASLVYMKPKYFSIRSVRIPLRVNGKVSGIVNGQEFSQLDLQSYVVTSDGRTYTAISRVQNTIGYDMQTLNVLGGVIGWLFARPLNKAANGYALTGGVFNHTADISFPLTGNDVVIRQRYLGLDVFDQLKMEAEIQGSLPTIPLGTKIQIPDYEEQYTRTEPGVMVAKSSLIYRLDGVPVDNPFTVEQTVRFSECPHAPLNVTTVRLKVARNFISYEGRESIIRYAMTDKVTLSSGREHDRQDFDPCKEGRSKCGEHSFCRVEGNSFSCACNQGFQHLYSESDGVGSEICVDINECQTGVHDCDVNALCINEEGSYACQCVSGFVGNGQSCQKSCDQANDCSVYGACTLDATSDKYVCVCLPGYLGDGYYCVDSELHSNYTGSGVPVPTCVLGICWCPEGYDLQGQNSCAKKSDYEDLVTDTDTEDSLILSRPEPACYNSTLCFCPTGYTYEPLTGTCDLPPGANSHSHGTMGPTGHKPSCNIVNTCHPHAQCVLITQDNRYRCQCDAGYEGDGYECGEIDVSCEEVDICDIHATCTYDELREKAVCLCNPGYQGDGILCSVAGTVPVVPGVWLLRQILTRHSQLVSQLSPAYIKLSQTQDINNKYKPASTNAPVRRIAAVTPSATGVERDSTTHVCAWRVTYERAQSVSLNKASDVGHILCARVDNSATFIEPARTWNKGRGGCNILNNCDEHAQCLYDSESDEHRCVCDAGFTGDGNSCSVDHISCNVLNSCVPGAECVYDRSAGGHRCRCVQGFHGDGLNCAPDYSCQQNPNLCSRDASCVLGPTGAHTCVCNQGYVGDGSKCKAASKYEGNFLLVSQGMATLRIPFKPKGRDVPRPISIQYFQMAIGGSPEGVSVDWVSRNLYWTDSSKDTLEVAGLDSQLRKTLVSEGLVNPRGVVVHPTRGKVFWSDWNREAPKLEWANQDGSGRAVFLEGPAVQLPNSLAIDFDRDELCWADAGTKSIECVGIGNLVQRTVVANCSYPFGLTISHSSYYWTDWQTQRVESAERPSGKLNQGVDVPLGGSGKLYGIVAVPEHCHRQSNVCQFDNGQCSTGHLCLPNGSGGRSCLCGDNLDTEGSGEAPICNDI</sequence>
<dbReference type="Gene3D" id="2.10.25.10">
    <property type="entry name" value="Laminin"/>
    <property type="match status" value="8"/>
</dbReference>
<gene>
    <name evidence="17" type="ORF">TTEB3V08_LOCUS8630</name>
</gene>
<keyword evidence="8" id="KW-0084">Basement membrane</keyword>
<evidence type="ECO:0000259" key="15">
    <source>
        <dbReference type="PROSITE" id="PS50993"/>
    </source>
</evidence>
<feature type="domain" description="EGF-like" evidence="14">
    <location>
        <begin position="1064"/>
        <end position="1105"/>
    </location>
</feature>
<dbReference type="EMBL" id="OE003962">
    <property type="protein sequence ID" value="CAD7460709.1"/>
    <property type="molecule type" value="Genomic_DNA"/>
</dbReference>
<feature type="repeat" description="LDL-receptor class B" evidence="13">
    <location>
        <begin position="1247"/>
        <end position="1292"/>
    </location>
</feature>
<comment type="subcellular location">
    <subcellularLocation>
        <location evidence="1">Secreted</location>
        <location evidence="1">Extracellular space</location>
        <location evidence="1">Extracellular matrix</location>
        <location evidence="1">Basement membrane</location>
    </subcellularLocation>
</comment>
<dbReference type="GO" id="GO:0007160">
    <property type="term" value="P:cell-matrix adhesion"/>
    <property type="evidence" value="ECO:0007669"/>
    <property type="project" value="InterPro"/>
</dbReference>
<proteinExistence type="predicted"/>
<dbReference type="InterPro" id="IPR000742">
    <property type="entry name" value="EGF"/>
</dbReference>
<dbReference type="PROSITE" id="PS51120">
    <property type="entry name" value="LDLRB"/>
    <property type="match status" value="2"/>
</dbReference>
<keyword evidence="10 12" id="KW-1015">Disulfide bond</keyword>
<dbReference type="GO" id="GO:0005509">
    <property type="term" value="F:calcium ion binding"/>
    <property type="evidence" value="ECO:0007669"/>
    <property type="project" value="InterPro"/>
</dbReference>
<evidence type="ECO:0000256" key="6">
    <source>
        <dbReference type="ARBA" id="ARBA00022737"/>
    </source>
</evidence>
<dbReference type="SMART" id="SM00682">
    <property type="entry name" value="G2F"/>
    <property type="match status" value="1"/>
</dbReference>
<feature type="domain" description="NIDO" evidence="16">
    <location>
        <begin position="108"/>
        <end position="258"/>
    </location>
</feature>
<feature type="domain" description="Nidogen G2 beta-barrel" evidence="15">
    <location>
        <begin position="359"/>
        <end position="581"/>
    </location>
</feature>
<accession>A0A7R9ILL6</accession>
<dbReference type="Pfam" id="PF00058">
    <property type="entry name" value="Ldl_recept_b"/>
    <property type="match status" value="1"/>
</dbReference>
<dbReference type="Gene3D" id="2.120.10.30">
    <property type="entry name" value="TolB, C-terminal domain"/>
    <property type="match status" value="1"/>
</dbReference>
<evidence type="ECO:0000256" key="7">
    <source>
        <dbReference type="ARBA" id="ARBA00022837"/>
    </source>
</evidence>
<feature type="domain" description="EGF-like" evidence="14">
    <location>
        <begin position="860"/>
        <end position="901"/>
    </location>
</feature>
<feature type="domain" description="EGF-like" evidence="14">
    <location>
        <begin position="1106"/>
        <end position="1147"/>
    </location>
</feature>
<dbReference type="PROSITE" id="PS51220">
    <property type="entry name" value="NIDO"/>
    <property type="match status" value="1"/>
</dbReference>
<dbReference type="InterPro" id="IPR009017">
    <property type="entry name" value="GFP"/>
</dbReference>
<dbReference type="InterPro" id="IPR000152">
    <property type="entry name" value="EGF-type_Asp/Asn_hydroxyl_site"/>
</dbReference>
<dbReference type="InterPro" id="IPR001881">
    <property type="entry name" value="EGF-like_Ca-bd_dom"/>
</dbReference>
<dbReference type="SMART" id="SM00181">
    <property type="entry name" value="EGF"/>
    <property type="match status" value="9"/>
</dbReference>
<feature type="repeat" description="LDL-receptor class B" evidence="13">
    <location>
        <begin position="1204"/>
        <end position="1246"/>
    </location>
</feature>
<keyword evidence="5" id="KW-0732">Signal</keyword>
<dbReference type="PROSITE" id="PS01187">
    <property type="entry name" value="EGF_CA"/>
    <property type="match status" value="1"/>
</dbReference>
<name>A0A7R9ILL6_9NEOP</name>
<dbReference type="Gene3D" id="2.40.155.10">
    <property type="entry name" value="Green fluorescent protein"/>
    <property type="match status" value="1"/>
</dbReference>
<evidence type="ECO:0000256" key="3">
    <source>
        <dbReference type="ARBA" id="ARBA00022530"/>
    </source>
</evidence>
<keyword evidence="3" id="KW-0272">Extracellular matrix</keyword>
<dbReference type="Pfam" id="PF06119">
    <property type="entry name" value="NIDO"/>
    <property type="match status" value="1"/>
</dbReference>
<evidence type="ECO:0000256" key="4">
    <source>
        <dbReference type="ARBA" id="ARBA00022536"/>
    </source>
</evidence>
<dbReference type="InterPro" id="IPR024731">
    <property type="entry name" value="NELL2-like_EGF"/>
</dbReference>
<keyword evidence="11" id="KW-0325">Glycoprotein</keyword>
<dbReference type="FunFam" id="2.120.10.30:FF:000241">
    <property type="entry name" value="Low-density lipoprotein receptor-related protein 6"/>
    <property type="match status" value="1"/>
</dbReference>
<evidence type="ECO:0000259" key="16">
    <source>
        <dbReference type="PROSITE" id="PS51220"/>
    </source>
</evidence>
<dbReference type="SUPFAM" id="SSF63825">
    <property type="entry name" value="YWTD domain"/>
    <property type="match status" value="1"/>
</dbReference>
<keyword evidence="7" id="KW-0106">Calcium</keyword>
<dbReference type="SMART" id="SM00135">
    <property type="entry name" value="LY"/>
    <property type="match status" value="3"/>
</dbReference>
<evidence type="ECO:0000256" key="1">
    <source>
        <dbReference type="ARBA" id="ARBA00004302"/>
    </source>
</evidence>
<evidence type="ECO:0008006" key="18">
    <source>
        <dbReference type="Google" id="ProtNLM"/>
    </source>
</evidence>
<feature type="domain" description="EGF-like" evidence="14">
    <location>
        <begin position="583"/>
        <end position="621"/>
    </location>
</feature>
<dbReference type="PROSITE" id="PS01186">
    <property type="entry name" value="EGF_2"/>
    <property type="match status" value="7"/>
</dbReference>
<dbReference type="Pfam" id="PF07474">
    <property type="entry name" value="G2F"/>
    <property type="match status" value="1"/>
</dbReference>
<dbReference type="FunFam" id="2.10.25.10:FF:000038">
    <property type="entry name" value="Fibrillin 2"/>
    <property type="match status" value="1"/>
</dbReference>
<keyword evidence="4 12" id="KW-0245">EGF-like domain</keyword>
<dbReference type="SUPFAM" id="SSF54511">
    <property type="entry name" value="GFP-like"/>
    <property type="match status" value="1"/>
</dbReference>
<dbReference type="InterPro" id="IPR000033">
    <property type="entry name" value="LDLR_classB_rpt"/>
</dbReference>
<dbReference type="InterPro" id="IPR003886">
    <property type="entry name" value="NIDO_dom"/>
</dbReference>
<evidence type="ECO:0000256" key="13">
    <source>
        <dbReference type="PROSITE-ProRule" id="PRU00461"/>
    </source>
</evidence>
<keyword evidence="2" id="KW-0964">Secreted</keyword>
<dbReference type="SMART" id="SM00539">
    <property type="entry name" value="NIDO"/>
    <property type="match status" value="1"/>
</dbReference>
<evidence type="ECO:0000256" key="11">
    <source>
        <dbReference type="ARBA" id="ARBA00023180"/>
    </source>
</evidence>
<evidence type="ECO:0000259" key="14">
    <source>
        <dbReference type="PROSITE" id="PS50026"/>
    </source>
</evidence>
<evidence type="ECO:0000256" key="12">
    <source>
        <dbReference type="PROSITE-ProRule" id="PRU00076"/>
    </source>
</evidence>
<evidence type="ECO:0000256" key="9">
    <source>
        <dbReference type="ARBA" id="ARBA00022889"/>
    </source>
</evidence>
<dbReference type="InterPro" id="IPR011042">
    <property type="entry name" value="6-blade_b-propeller_TolB-like"/>
</dbReference>
<evidence type="ECO:0000256" key="5">
    <source>
        <dbReference type="ARBA" id="ARBA00022729"/>
    </source>
</evidence>
<dbReference type="PROSITE" id="PS00010">
    <property type="entry name" value="ASX_HYDROXYL"/>
    <property type="match status" value="2"/>
</dbReference>
<dbReference type="Pfam" id="PF12947">
    <property type="entry name" value="EGF_3"/>
    <property type="match status" value="3"/>
</dbReference>
<dbReference type="InterPro" id="IPR009030">
    <property type="entry name" value="Growth_fac_rcpt_cys_sf"/>
</dbReference>
<evidence type="ECO:0000256" key="2">
    <source>
        <dbReference type="ARBA" id="ARBA00022525"/>
    </source>
</evidence>
<dbReference type="InterPro" id="IPR006605">
    <property type="entry name" value="G2_nidogen/fibulin_G2F"/>
</dbReference>
<evidence type="ECO:0000256" key="10">
    <source>
        <dbReference type="ARBA" id="ARBA00023157"/>
    </source>
</evidence>
<keyword evidence="9" id="KW-0130">Cell adhesion</keyword>
<feature type="disulfide bond" evidence="12">
    <location>
        <begin position="1074"/>
        <end position="1091"/>
    </location>
</feature>
<reference evidence="17" key="1">
    <citation type="submission" date="2020-11" db="EMBL/GenBank/DDBJ databases">
        <authorList>
            <person name="Tran Van P."/>
        </authorList>
    </citation>
    <scope>NUCLEOTIDE SEQUENCE</scope>
</reference>
<protein>
    <recommendedName>
        <fullName evidence="18">Nidogen</fullName>
    </recommendedName>
</protein>
<feature type="disulfide bond" evidence="12">
    <location>
        <begin position="870"/>
        <end position="887"/>
    </location>
</feature>
<evidence type="ECO:0000256" key="8">
    <source>
        <dbReference type="ARBA" id="ARBA00022869"/>
    </source>
</evidence>